<protein>
    <submittedName>
        <fullName evidence="2">Uncharacterized protein</fullName>
    </submittedName>
</protein>
<feature type="compositionally biased region" description="Basic and acidic residues" evidence="1">
    <location>
        <begin position="149"/>
        <end position="176"/>
    </location>
</feature>
<feature type="compositionally biased region" description="Acidic residues" evidence="1">
    <location>
        <begin position="124"/>
        <end position="148"/>
    </location>
</feature>
<dbReference type="STRING" id="1314778.A0A5C3NPP5"/>
<proteinExistence type="predicted"/>
<feature type="region of interest" description="Disordered" evidence="1">
    <location>
        <begin position="1"/>
        <end position="280"/>
    </location>
</feature>
<dbReference type="EMBL" id="ML212455">
    <property type="protein sequence ID" value="TFK78567.1"/>
    <property type="molecule type" value="Genomic_DNA"/>
</dbReference>
<dbReference type="InParanoid" id="A0A5C3NPP5"/>
<feature type="compositionally biased region" description="Low complexity" evidence="1">
    <location>
        <begin position="27"/>
        <end position="36"/>
    </location>
</feature>
<name>A0A5C3NPP5_9APHY</name>
<feature type="compositionally biased region" description="Acidic residues" evidence="1">
    <location>
        <begin position="177"/>
        <end position="187"/>
    </location>
</feature>
<evidence type="ECO:0000256" key="1">
    <source>
        <dbReference type="SAM" id="MobiDB-lite"/>
    </source>
</evidence>
<dbReference type="Proteomes" id="UP000308197">
    <property type="component" value="Unassembled WGS sequence"/>
</dbReference>
<accession>A0A5C3NPP5</accession>
<keyword evidence="3" id="KW-1185">Reference proteome</keyword>
<gene>
    <name evidence="2" type="ORF">K466DRAFT_606865</name>
</gene>
<evidence type="ECO:0000313" key="3">
    <source>
        <dbReference type="Proteomes" id="UP000308197"/>
    </source>
</evidence>
<feature type="compositionally biased region" description="Low complexity" evidence="1">
    <location>
        <begin position="46"/>
        <end position="67"/>
    </location>
</feature>
<dbReference type="AlphaFoldDB" id="A0A5C3NPP5"/>
<organism evidence="2 3">
    <name type="scientific">Polyporus arcularius HHB13444</name>
    <dbReference type="NCBI Taxonomy" id="1314778"/>
    <lineage>
        <taxon>Eukaryota</taxon>
        <taxon>Fungi</taxon>
        <taxon>Dikarya</taxon>
        <taxon>Basidiomycota</taxon>
        <taxon>Agaricomycotina</taxon>
        <taxon>Agaricomycetes</taxon>
        <taxon>Polyporales</taxon>
        <taxon>Polyporaceae</taxon>
        <taxon>Polyporus</taxon>
    </lineage>
</organism>
<evidence type="ECO:0000313" key="2">
    <source>
        <dbReference type="EMBL" id="TFK78567.1"/>
    </source>
</evidence>
<feature type="compositionally biased region" description="Basic residues" evidence="1">
    <location>
        <begin position="261"/>
        <end position="276"/>
    </location>
</feature>
<sequence length="420" mass="45661">MSSPFANYPVPERSFIPANPSTPAPSRGGAPATRGTGAKRGRKPKNATANANTPQTPTASQQSQSQSGLQWADTQLVGGPAAGSNAPRPPVARSTSHKHARDTPVTNSKHPKSGKAIPHHHEYDGEESEVEAELDEEEDSLASELDDSDLGRDDPKTLQKLFDAEKSLVIDNHLEGYADDDENENENDGTPSIKRLKPTRTHDDSSAVGKGSKTSTAGSAEPRASRGHSPHSPALRPSESSDPSVPSKRTRGTSDSEVEKPRRHHKDVRPLKKKLKVTSSSDLWHGVTTRTSDNDLDENISDSDPNIELVQPAKAGHKLGLFDQHPRVRKTSKLAMKMNQSNLLLHNAFPDGPYKYTDFDIKTRLKRDADYAHDLASLPVQRISTFRGKVKGLTDQAVSKPYDLDIGSPAHVNWLKTGLP</sequence>
<reference evidence="2 3" key="1">
    <citation type="journal article" date="2019" name="Nat. Ecol. Evol.">
        <title>Megaphylogeny resolves global patterns of mushroom evolution.</title>
        <authorList>
            <person name="Varga T."/>
            <person name="Krizsan K."/>
            <person name="Foldi C."/>
            <person name="Dima B."/>
            <person name="Sanchez-Garcia M."/>
            <person name="Sanchez-Ramirez S."/>
            <person name="Szollosi G.J."/>
            <person name="Szarkandi J.G."/>
            <person name="Papp V."/>
            <person name="Albert L."/>
            <person name="Andreopoulos W."/>
            <person name="Angelini C."/>
            <person name="Antonin V."/>
            <person name="Barry K.W."/>
            <person name="Bougher N.L."/>
            <person name="Buchanan P."/>
            <person name="Buyck B."/>
            <person name="Bense V."/>
            <person name="Catcheside P."/>
            <person name="Chovatia M."/>
            <person name="Cooper J."/>
            <person name="Damon W."/>
            <person name="Desjardin D."/>
            <person name="Finy P."/>
            <person name="Geml J."/>
            <person name="Haridas S."/>
            <person name="Hughes K."/>
            <person name="Justo A."/>
            <person name="Karasinski D."/>
            <person name="Kautmanova I."/>
            <person name="Kiss B."/>
            <person name="Kocsube S."/>
            <person name="Kotiranta H."/>
            <person name="LaButti K.M."/>
            <person name="Lechner B.E."/>
            <person name="Liimatainen K."/>
            <person name="Lipzen A."/>
            <person name="Lukacs Z."/>
            <person name="Mihaltcheva S."/>
            <person name="Morgado L.N."/>
            <person name="Niskanen T."/>
            <person name="Noordeloos M.E."/>
            <person name="Ohm R.A."/>
            <person name="Ortiz-Santana B."/>
            <person name="Ovrebo C."/>
            <person name="Racz N."/>
            <person name="Riley R."/>
            <person name="Savchenko A."/>
            <person name="Shiryaev A."/>
            <person name="Soop K."/>
            <person name="Spirin V."/>
            <person name="Szebenyi C."/>
            <person name="Tomsovsky M."/>
            <person name="Tulloss R.E."/>
            <person name="Uehling J."/>
            <person name="Grigoriev I.V."/>
            <person name="Vagvolgyi C."/>
            <person name="Papp T."/>
            <person name="Martin F.M."/>
            <person name="Miettinen O."/>
            <person name="Hibbett D.S."/>
            <person name="Nagy L.G."/>
        </authorList>
    </citation>
    <scope>NUCLEOTIDE SEQUENCE [LARGE SCALE GENOMIC DNA]</scope>
    <source>
        <strain evidence="2 3">HHB13444</strain>
    </source>
</reference>